<evidence type="ECO:0000313" key="3">
    <source>
        <dbReference type="EMBL" id="KAK7100117.1"/>
    </source>
</evidence>
<evidence type="ECO:0000313" key="4">
    <source>
        <dbReference type="Proteomes" id="UP001374579"/>
    </source>
</evidence>
<dbReference type="InterPro" id="IPR014044">
    <property type="entry name" value="CAP_dom"/>
</dbReference>
<comment type="caution">
    <text evidence="3">The sequence shown here is derived from an EMBL/GenBank/DDBJ whole genome shotgun (WGS) entry which is preliminary data.</text>
</comment>
<dbReference type="SUPFAM" id="SSF55797">
    <property type="entry name" value="PR-1-like"/>
    <property type="match status" value="1"/>
</dbReference>
<dbReference type="Proteomes" id="UP001374579">
    <property type="component" value="Unassembled WGS sequence"/>
</dbReference>
<dbReference type="PANTHER" id="PTHR10334">
    <property type="entry name" value="CYSTEINE-RICH SECRETORY PROTEIN-RELATED"/>
    <property type="match status" value="1"/>
</dbReference>
<dbReference type="Gene3D" id="3.40.33.10">
    <property type="entry name" value="CAP"/>
    <property type="match status" value="1"/>
</dbReference>
<dbReference type="SMART" id="SM00198">
    <property type="entry name" value="SCP"/>
    <property type="match status" value="1"/>
</dbReference>
<sequence length="204" mass="22440">MNSSLLLAVCCVLAVEWTTAVTVKQATLTGHNDIRRQEAKAEHGSNLYELVWDATLAHGAKAWADKCNFEHQHQHNIGENLYYSSPRTHTDDYYIHRALTSWMTEKTFNHGNFDCCYHGHYDCCHYTQVVAARTTKVACAVAHCDTMTKAGHAISHNAAYVVCDYSPMGNMAINGNHAAYASGAPCSNCHGSDKCHDGLCVTTA</sequence>
<dbReference type="AlphaFoldDB" id="A0AAN9B739"/>
<keyword evidence="4" id="KW-1185">Reference proteome</keyword>
<feature type="signal peptide" evidence="1">
    <location>
        <begin position="1"/>
        <end position="20"/>
    </location>
</feature>
<gene>
    <name evidence="3" type="ORF">V1264_023113</name>
</gene>
<accession>A0AAN9B739</accession>
<proteinExistence type="predicted"/>
<reference evidence="3 4" key="1">
    <citation type="submission" date="2024-02" db="EMBL/GenBank/DDBJ databases">
        <title>Chromosome-scale genome assembly of the rough periwinkle Littorina saxatilis.</title>
        <authorList>
            <person name="De Jode A."/>
            <person name="Faria R."/>
            <person name="Formenti G."/>
            <person name="Sims Y."/>
            <person name="Smith T.P."/>
            <person name="Tracey A."/>
            <person name="Wood J.M.D."/>
            <person name="Zagrodzka Z.B."/>
            <person name="Johannesson K."/>
            <person name="Butlin R.K."/>
            <person name="Leder E.H."/>
        </authorList>
    </citation>
    <scope>NUCLEOTIDE SEQUENCE [LARGE SCALE GENOMIC DNA]</scope>
    <source>
        <strain evidence="3">Snail1</strain>
        <tissue evidence="3">Muscle</tissue>
    </source>
</reference>
<organism evidence="3 4">
    <name type="scientific">Littorina saxatilis</name>
    <dbReference type="NCBI Taxonomy" id="31220"/>
    <lineage>
        <taxon>Eukaryota</taxon>
        <taxon>Metazoa</taxon>
        <taxon>Spiralia</taxon>
        <taxon>Lophotrochozoa</taxon>
        <taxon>Mollusca</taxon>
        <taxon>Gastropoda</taxon>
        <taxon>Caenogastropoda</taxon>
        <taxon>Littorinimorpha</taxon>
        <taxon>Littorinoidea</taxon>
        <taxon>Littorinidae</taxon>
        <taxon>Littorina</taxon>
    </lineage>
</organism>
<dbReference type="CDD" id="cd05380">
    <property type="entry name" value="CAP_euk"/>
    <property type="match status" value="1"/>
</dbReference>
<name>A0AAN9B739_9CAEN</name>
<protein>
    <recommendedName>
        <fullName evidence="2">SCP domain-containing protein</fullName>
    </recommendedName>
</protein>
<keyword evidence="1" id="KW-0732">Signal</keyword>
<dbReference type="EMBL" id="JBAMIC010000011">
    <property type="protein sequence ID" value="KAK7100117.1"/>
    <property type="molecule type" value="Genomic_DNA"/>
</dbReference>
<evidence type="ECO:0000256" key="1">
    <source>
        <dbReference type="SAM" id="SignalP"/>
    </source>
</evidence>
<dbReference type="Pfam" id="PF00188">
    <property type="entry name" value="CAP"/>
    <property type="match status" value="1"/>
</dbReference>
<feature type="chain" id="PRO_5042847856" description="SCP domain-containing protein" evidence="1">
    <location>
        <begin position="21"/>
        <end position="204"/>
    </location>
</feature>
<dbReference type="InterPro" id="IPR035940">
    <property type="entry name" value="CAP_sf"/>
</dbReference>
<dbReference type="InterPro" id="IPR001283">
    <property type="entry name" value="CRISP-related"/>
</dbReference>
<feature type="domain" description="SCP" evidence="2">
    <location>
        <begin position="22"/>
        <end position="173"/>
    </location>
</feature>
<evidence type="ECO:0000259" key="2">
    <source>
        <dbReference type="SMART" id="SM00198"/>
    </source>
</evidence>
<dbReference type="PRINTS" id="PR00837">
    <property type="entry name" value="V5TPXLIKE"/>
</dbReference>